<comment type="subcellular location">
    <subcellularLocation>
        <location evidence="1">Membrane</location>
    </subcellularLocation>
</comment>
<feature type="domain" description="Endoplasmic reticulum vesicle transporter N-terminal" evidence="7">
    <location>
        <begin position="26"/>
        <end position="116"/>
    </location>
</feature>
<comment type="caution">
    <text evidence="8">The sequence shown here is derived from an EMBL/GenBank/DDBJ whole genome shotgun (WGS) entry which is preliminary data.</text>
</comment>
<evidence type="ECO:0000256" key="2">
    <source>
        <dbReference type="ARBA" id="ARBA00022692"/>
    </source>
</evidence>
<evidence type="ECO:0000256" key="4">
    <source>
        <dbReference type="ARBA" id="ARBA00023136"/>
    </source>
</evidence>
<dbReference type="Pfam" id="PF07970">
    <property type="entry name" value="COPIIcoated_ERV"/>
    <property type="match status" value="1"/>
</dbReference>
<dbReference type="RefSeq" id="XP_028882689.1">
    <property type="nucleotide sequence ID" value="XM_029026133.1"/>
</dbReference>
<feature type="transmembrane region" description="Helical" evidence="5">
    <location>
        <begin position="48"/>
        <end position="70"/>
    </location>
</feature>
<gene>
    <name evidence="8" type="ORF">TM35_000162610</name>
</gene>
<keyword evidence="9" id="KW-1185">Reference proteome</keyword>
<dbReference type="GO" id="GO:0005783">
    <property type="term" value="C:endoplasmic reticulum"/>
    <property type="evidence" value="ECO:0007669"/>
    <property type="project" value="TreeGrafter"/>
</dbReference>
<name>A0A1X0NVX1_9TRYP</name>
<dbReference type="GO" id="GO:0030134">
    <property type="term" value="C:COPII-coated ER to Golgi transport vesicle"/>
    <property type="evidence" value="ECO:0007669"/>
    <property type="project" value="TreeGrafter"/>
</dbReference>
<evidence type="ECO:0000256" key="3">
    <source>
        <dbReference type="ARBA" id="ARBA00022989"/>
    </source>
</evidence>
<dbReference type="PANTHER" id="PTHR10984:SF27">
    <property type="match status" value="1"/>
</dbReference>
<dbReference type="AlphaFoldDB" id="A0A1X0NVX1"/>
<feature type="domain" description="Endoplasmic reticulum vesicle transporter C-terminal" evidence="6">
    <location>
        <begin position="178"/>
        <end position="384"/>
    </location>
</feature>
<protein>
    <submittedName>
        <fullName evidence="8">ERGIC and golgi family 3</fullName>
    </submittedName>
</protein>
<evidence type="ECO:0000259" key="6">
    <source>
        <dbReference type="Pfam" id="PF07970"/>
    </source>
</evidence>
<organism evidence="8 9">
    <name type="scientific">Trypanosoma theileri</name>
    <dbReference type="NCBI Taxonomy" id="67003"/>
    <lineage>
        <taxon>Eukaryota</taxon>
        <taxon>Discoba</taxon>
        <taxon>Euglenozoa</taxon>
        <taxon>Kinetoplastea</taxon>
        <taxon>Metakinetoplastina</taxon>
        <taxon>Trypanosomatida</taxon>
        <taxon>Trypanosomatidae</taxon>
        <taxon>Trypanosoma</taxon>
    </lineage>
</organism>
<evidence type="ECO:0000313" key="9">
    <source>
        <dbReference type="Proteomes" id="UP000192257"/>
    </source>
</evidence>
<dbReference type="OrthoDB" id="270930at2759"/>
<dbReference type="VEuPathDB" id="TriTrypDB:TM35_000162610"/>
<sequence>MSGLRQRKTIIEDEGPPPRPIFKSVAAVDLFPKPKEDYRRTQTHQGAIVSLVTVTIICLLVFWEVSAYLMGRDAFKTELSVDTKVSEKVLFNIDITFPNVPCHEVSLIVLDVTGTFKFNVTRNLQKLPVTSDGEIAFAGDLDFLQDSTNFHYDPKKDHDSPEYCGNCFIDEEYKYVDKENKLCCNSCDDVMKMHDKYNFQRPPLNTVKQCMYELSLTNPGCNFKGSLKLKKVSGLLMFTPKRGKYGFKIADVMQFDASHIIKKFSIGDERVSRFSRRGVYYPLNGQTFDAQRRFAEVKYFLKVVPTGYLTDKGNEVLGSTYEYSVQWSNRFIPIGFGHLPSVEFSFDFSPIQVNNYFKRPPFYHFLVQLCGIVGGLFVVLGMIDGLVVRIGRFF</sequence>
<dbReference type="Proteomes" id="UP000192257">
    <property type="component" value="Unassembled WGS sequence"/>
</dbReference>
<keyword evidence="3 5" id="KW-1133">Transmembrane helix</keyword>
<evidence type="ECO:0000259" key="7">
    <source>
        <dbReference type="Pfam" id="PF13850"/>
    </source>
</evidence>
<dbReference type="InterPro" id="IPR039542">
    <property type="entry name" value="Erv_N"/>
</dbReference>
<keyword evidence="2 5" id="KW-0812">Transmembrane</keyword>
<evidence type="ECO:0000313" key="8">
    <source>
        <dbReference type="EMBL" id="ORC88623.1"/>
    </source>
</evidence>
<dbReference type="Pfam" id="PF13850">
    <property type="entry name" value="ERGIC_N"/>
    <property type="match status" value="1"/>
</dbReference>
<keyword evidence="4 5" id="KW-0472">Membrane</keyword>
<dbReference type="EMBL" id="NBCO01000016">
    <property type="protein sequence ID" value="ORC88623.1"/>
    <property type="molecule type" value="Genomic_DNA"/>
</dbReference>
<dbReference type="PANTHER" id="PTHR10984">
    <property type="entry name" value="ENDOPLASMIC RETICULUM-GOLGI INTERMEDIATE COMPARTMENT PROTEIN"/>
    <property type="match status" value="1"/>
</dbReference>
<reference evidence="8 9" key="1">
    <citation type="submission" date="2017-03" db="EMBL/GenBank/DDBJ databases">
        <title>An alternative strategy for trypanosome survival in the mammalian bloodstream revealed through genome and transcriptome analysis of the ubiquitous bovine parasite Trypanosoma (Megatrypanum) theileri.</title>
        <authorList>
            <person name="Kelly S."/>
            <person name="Ivens A."/>
            <person name="Mott A."/>
            <person name="O'Neill E."/>
            <person name="Emms D."/>
            <person name="Macleod O."/>
            <person name="Voorheis P."/>
            <person name="Matthews J."/>
            <person name="Matthews K."/>
            <person name="Carrington M."/>
        </authorList>
    </citation>
    <scope>NUCLEOTIDE SEQUENCE [LARGE SCALE GENOMIC DNA]</scope>
    <source>
        <strain evidence="8">Edinburgh</strain>
    </source>
</reference>
<feature type="transmembrane region" description="Helical" evidence="5">
    <location>
        <begin position="362"/>
        <end position="388"/>
    </location>
</feature>
<evidence type="ECO:0000256" key="5">
    <source>
        <dbReference type="SAM" id="Phobius"/>
    </source>
</evidence>
<proteinExistence type="predicted"/>
<evidence type="ECO:0000256" key="1">
    <source>
        <dbReference type="ARBA" id="ARBA00004370"/>
    </source>
</evidence>
<dbReference type="GeneID" id="39985913"/>
<dbReference type="GO" id="GO:0016020">
    <property type="term" value="C:membrane"/>
    <property type="evidence" value="ECO:0007669"/>
    <property type="project" value="UniProtKB-SubCell"/>
</dbReference>
<dbReference type="InterPro" id="IPR045888">
    <property type="entry name" value="Erv"/>
</dbReference>
<accession>A0A1X0NVX1</accession>
<dbReference type="STRING" id="67003.A0A1X0NVX1"/>
<dbReference type="InterPro" id="IPR012936">
    <property type="entry name" value="Erv_C"/>
</dbReference>